<evidence type="ECO:0000313" key="3">
    <source>
        <dbReference type="Proteomes" id="UP000070544"/>
    </source>
</evidence>
<evidence type="ECO:0008006" key="4">
    <source>
        <dbReference type="Google" id="ProtNLM"/>
    </source>
</evidence>
<reference evidence="2 3" key="1">
    <citation type="journal article" date="2015" name="Genome Biol. Evol.">
        <title>Phylogenomic analyses indicate that early fungi evolved digesting cell walls of algal ancestors of land plants.</title>
        <authorList>
            <person name="Chang Y."/>
            <person name="Wang S."/>
            <person name="Sekimoto S."/>
            <person name="Aerts A.L."/>
            <person name="Choi C."/>
            <person name="Clum A."/>
            <person name="LaButti K.M."/>
            <person name="Lindquist E.A."/>
            <person name="Yee Ngan C."/>
            <person name="Ohm R.A."/>
            <person name="Salamov A.A."/>
            <person name="Grigoriev I.V."/>
            <person name="Spatafora J.W."/>
            <person name="Berbee M.L."/>
        </authorList>
    </citation>
    <scope>NUCLEOTIDE SEQUENCE [LARGE SCALE GENOMIC DNA]</scope>
    <source>
        <strain evidence="2 3">JEL478</strain>
    </source>
</reference>
<keyword evidence="1" id="KW-1133">Transmembrane helix</keyword>
<dbReference type="Proteomes" id="UP000070544">
    <property type="component" value="Unassembled WGS sequence"/>
</dbReference>
<name>A0A139A4F3_GONPJ</name>
<keyword evidence="3" id="KW-1185">Reference proteome</keyword>
<dbReference type="EMBL" id="KQ965797">
    <property type="protein sequence ID" value="KXS11696.1"/>
    <property type="molecule type" value="Genomic_DNA"/>
</dbReference>
<sequence length="314" mass="33323">MRRIGAGESRQERTYYLGGTTSTLFPTSRGSMAGSKGLIPFVCLFSVCLLAALVQASALERSPQILGRSTNVTLAKRQSCVQGQQSPLCAAGLVCALAPRDNGFYCCQPGYNYYCGAFANSTTGKCSATECSTTPPGAKPPKGAEMMQNFPLGFVPVGSYPHPPHNMVAAGGVPSSHSSQTLFIPPMATSETSHGHWLFSEITARLGLRNARHVPYVAYEGPDGAVIGNYVPGQEDEIALFVGHTVRIKDVFQDGWASGWNMVTGGFGMFPLSLIDFTLGNSPSVRHPMSIRGVSLAVATAAGPRLARKIVLFL</sequence>
<dbReference type="InterPro" id="IPR036028">
    <property type="entry name" value="SH3-like_dom_sf"/>
</dbReference>
<dbReference type="SUPFAM" id="SSF50044">
    <property type="entry name" value="SH3-domain"/>
    <property type="match status" value="1"/>
</dbReference>
<dbReference type="AlphaFoldDB" id="A0A139A4F3"/>
<keyword evidence="1" id="KW-0812">Transmembrane</keyword>
<protein>
    <recommendedName>
        <fullName evidence="4">SH3 domain-containing protein</fullName>
    </recommendedName>
</protein>
<proteinExistence type="predicted"/>
<keyword evidence="1" id="KW-0472">Membrane</keyword>
<gene>
    <name evidence="2" type="ORF">M427DRAFT_35448</name>
</gene>
<dbReference type="OrthoDB" id="2163526at2759"/>
<evidence type="ECO:0000256" key="1">
    <source>
        <dbReference type="SAM" id="Phobius"/>
    </source>
</evidence>
<organism evidence="2 3">
    <name type="scientific">Gonapodya prolifera (strain JEL478)</name>
    <name type="common">Monoblepharis prolifera</name>
    <dbReference type="NCBI Taxonomy" id="1344416"/>
    <lineage>
        <taxon>Eukaryota</taxon>
        <taxon>Fungi</taxon>
        <taxon>Fungi incertae sedis</taxon>
        <taxon>Chytridiomycota</taxon>
        <taxon>Chytridiomycota incertae sedis</taxon>
        <taxon>Monoblepharidomycetes</taxon>
        <taxon>Monoblepharidales</taxon>
        <taxon>Gonapodyaceae</taxon>
        <taxon>Gonapodya</taxon>
    </lineage>
</organism>
<feature type="transmembrane region" description="Helical" evidence="1">
    <location>
        <begin position="38"/>
        <end position="59"/>
    </location>
</feature>
<evidence type="ECO:0000313" key="2">
    <source>
        <dbReference type="EMBL" id="KXS11696.1"/>
    </source>
</evidence>
<accession>A0A139A4F3</accession>
<dbReference type="Gene3D" id="2.30.30.40">
    <property type="entry name" value="SH3 Domains"/>
    <property type="match status" value="1"/>
</dbReference>